<keyword evidence="3" id="KW-1185">Reference proteome</keyword>
<gene>
    <name evidence="2" type="ORF">SBOR_4639</name>
</gene>
<reference evidence="2 3" key="1">
    <citation type="journal article" date="2014" name="Genome Announc.">
        <title>Draft genome sequence of Sclerotinia borealis, a psychrophilic plant pathogenic fungus.</title>
        <authorList>
            <person name="Mardanov A.V."/>
            <person name="Beletsky A.V."/>
            <person name="Kadnikov V.V."/>
            <person name="Ignatov A.N."/>
            <person name="Ravin N.V."/>
        </authorList>
    </citation>
    <scope>NUCLEOTIDE SEQUENCE [LARGE SCALE GENOMIC DNA]</scope>
    <source>
        <strain evidence="3">F-4157</strain>
    </source>
</reference>
<dbReference type="Proteomes" id="UP000019487">
    <property type="component" value="Unassembled WGS sequence"/>
</dbReference>
<evidence type="ECO:0000256" key="1">
    <source>
        <dbReference type="SAM" id="MobiDB-lite"/>
    </source>
</evidence>
<dbReference type="HOGENOM" id="CLU_1031173_0_0_1"/>
<proteinExistence type="predicted"/>
<dbReference type="AlphaFoldDB" id="W9CGF7"/>
<evidence type="ECO:0000313" key="2">
    <source>
        <dbReference type="EMBL" id="ESZ94956.1"/>
    </source>
</evidence>
<dbReference type="EMBL" id="AYSA01000215">
    <property type="protein sequence ID" value="ESZ94956.1"/>
    <property type="molecule type" value="Genomic_DNA"/>
</dbReference>
<organism evidence="2 3">
    <name type="scientific">Sclerotinia borealis (strain F-4128)</name>
    <dbReference type="NCBI Taxonomy" id="1432307"/>
    <lineage>
        <taxon>Eukaryota</taxon>
        <taxon>Fungi</taxon>
        <taxon>Dikarya</taxon>
        <taxon>Ascomycota</taxon>
        <taxon>Pezizomycotina</taxon>
        <taxon>Leotiomycetes</taxon>
        <taxon>Helotiales</taxon>
        <taxon>Sclerotiniaceae</taxon>
        <taxon>Sclerotinia</taxon>
    </lineage>
</organism>
<comment type="caution">
    <text evidence="2">The sequence shown here is derived from an EMBL/GenBank/DDBJ whole genome shotgun (WGS) entry which is preliminary data.</text>
</comment>
<evidence type="ECO:0000313" key="3">
    <source>
        <dbReference type="Proteomes" id="UP000019487"/>
    </source>
</evidence>
<sequence>MKLKFKAISNQSSGYATPISMPSPHSDMPTSARSSVFPNISLQSDQSQSPATPRSSRSISASNRSKSPEQSRVSDSSESPEHSAADIKVRRWTSAEYRTLMAACSQGMEMPTIQETHFPHLTISSCWTHFEDPKFRELFSDEQWEDMRSRIDSLPWAWADDQILMIMFSKNNMGLYCIRDVYFPQRSIDAVRNRFIHLDSMDNVNPGTGTTGRVLLPWSCADDQILMAMRYKHGMEWATIRHNYFPHRSIDALRTCLVHLDLDSMGNAAK</sequence>
<feature type="region of interest" description="Disordered" evidence="1">
    <location>
        <begin position="1"/>
        <end position="86"/>
    </location>
</feature>
<accession>W9CGF7</accession>
<protein>
    <submittedName>
        <fullName evidence="2">Uncharacterized protein</fullName>
    </submittedName>
</protein>
<feature type="compositionally biased region" description="Low complexity" evidence="1">
    <location>
        <begin position="49"/>
        <end position="65"/>
    </location>
</feature>
<feature type="compositionally biased region" description="Polar residues" evidence="1">
    <location>
        <begin position="28"/>
        <end position="48"/>
    </location>
</feature>
<name>W9CGF7_SCLBF</name>